<feature type="compositionally biased region" description="Polar residues" evidence="1">
    <location>
        <begin position="1"/>
        <end position="10"/>
    </location>
</feature>
<name>A0A9D2ZRT5_9MICC</name>
<comment type="caution">
    <text evidence="4">The sequence shown here is derived from an EMBL/GenBank/DDBJ whole genome shotgun (WGS) entry which is preliminary data.</text>
</comment>
<dbReference type="EMBL" id="DWUS01000017">
    <property type="protein sequence ID" value="HJD50375.1"/>
    <property type="molecule type" value="Genomic_DNA"/>
</dbReference>
<feature type="transmembrane region" description="Helical" evidence="2">
    <location>
        <begin position="57"/>
        <end position="83"/>
    </location>
</feature>
<sequence length="104" mass="11261">MSTNDKNLSSGPAKEPTTETTALRSVETNVDIRAQESVGKTQGQIVRKRFRQNTGAVISLAILVAVLLLALTSIGVGPIPGWWKYNYTEMNPIVNGAAPNAQHW</sequence>
<evidence type="ECO:0000313" key="5">
    <source>
        <dbReference type="Proteomes" id="UP000823908"/>
    </source>
</evidence>
<dbReference type="InterPro" id="IPR025966">
    <property type="entry name" value="OppC_N"/>
</dbReference>
<organism evidence="4 5">
    <name type="scientific">Candidatus Rothia avistercoris</name>
    <dbReference type="NCBI Taxonomy" id="2840479"/>
    <lineage>
        <taxon>Bacteria</taxon>
        <taxon>Bacillati</taxon>
        <taxon>Actinomycetota</taxon>
        <taxon>Actinomycetes</taxon>
        <taxon>Micrococcales</taxon>
        <taxon>Micrococcaceae</taxon>
        <taxon>Rothia</taxon>
    </lineage>
</organism>
<keyword evidence="2" id="KW-1133">Transmembrane helix</keyword>
<accession>A0A9D2ZRT5</accession>
<dbReference type="GO" id="GO:0005886">
    <property type="term" value="C:plasma membrane"/>
    <property type="evidence" value="ECO:0007669"/>
    <property type="project" value="UniProtKB-SubCell"/>
</dbReference>
<feature type="region of interest" description="Disordered" evidence="1">
    <location>
        <begin position="1"/>
        <end position="28"/>
    </location>
</feature>
<feature type="compositionally biased region" description="Polar residues" evidence="1">
    <location>
        <begin position="18"/>
        <end position="28"/>
    </location>
</feature>
<evidence type="ECO:0000259" key="3">
    <source>
        <dbReference type="Pfam" id="PF12911"/>
    </source>
</evidence>
<protein>
    <recommendedName>
        <fullName evidence="3">Oligopeptide transport permease C-like N-terminal domain-containing protein</fullName>
    </recommendedName>
</protein>
<dbReference type="AlphaFoldDB" id="A0A9D2ZRT5"/>
<keyword evidence="2" id="KW-0812">Transmembrane</keyword>
<reference evidence="4" key="2">
    <citation type="submission" date="2021-04" db="EMBL/GenBank/DDBJ databases">
        <authorList>
            <person name="Gilroy R."/>
        </authorList>
    </citation>
    <scope>NUCLEOTIDE SEQUENCE</scope>
    <source>
        <strain evidence="4">ChiHjej10B9-4811</strain>
    </source>
</reference>
<dbReference type="Proteomes" id="UP000823908">
    <property type="component" value="Unassembled WGS sequence"/>
</dbReference>
<evidence type="ECO:0000256" key="1">
    <source>
        <dbReference type="SAM" id="MobiDB-lite"/>
    </source>
</evidence>
<feature type="domain" description="Oligopeptide transport permease C-like N-terminal" evidence="3">
    <location>
        <begin position="41"/>
        <end position="94"/>
    </location>
</feature>
<feature type="non-terminal residue" evidence="4">
    <location>
        <position position="104"/>
    </location>
</feature>
<evidence type="ECO:0000313" key="4">
    <source>
        <dbReference type="EMBL" id="HJD50375.1"/>
    </source>
</evidence>
<gene>
    <name evidence="4" type="ORF">H9908_00685</name>
</gene>
<reference evidence="4" key="1">
    <citation type="journal article" date="2021" name="PeerJ">
        <title>Extensive microbial diversity within the chicken gut microbiome revealed by metagenomics and culture.</title>
        <authorList>
            <person name="Gilroy R."/>
            <person name="Ravi A."/>
            <person name="Getino M."/>
            <person name="Pursley I."/>
            <person name="Horton D.L."/>
            <person name="Alikhan N.F."/>
            <person name="Baker D."/>
            <person name="Gharbi K."/>
            <person name="Hall N."/>
            <person name="Watson M."/>
            <person name="Adriaenssens E.M."/>
            <person name="Foster-Nyarko E."/>
            <person name="Jarju S."/>
            <person name="Secka A."/>
            <person name="Antonio M."/>
            <person name="Oren A."/>
            <person name="Chaudhuri R.R."/>
            <person name="La Ragione R."/>
            <person name="Hildebrand F."/>
            <person name="Pallen M.J."/>
        </authorList>
    </citation>
    <scope>NUCLEOTIDE SEQUENCE</scope>
    <source>
        <strain evidence="4">ChiHjej10B9-4811</strain>
    </source>
</reference>
<dbReference type="Pfam" id="PF12911">
    <property type="entry name" value="OppC_N"/>
    <property type="match status" value="1"/>
</dbReference>
<proteinExistence type="predicted"/>
<evidence type="ECO:0000256" key="2">
    <source>
        <dbReference type="SAM" id="Phobius"/>
    </source>
</evidence>
<keyword evidence="2" id="KW-0472">Membrane</keyword>